<dbReference type="PANTHER" id="PTHR15020">
    <property type="entry name" value="FLAVIN REDUCTASE-RELATED"/>
    <property type="match status" value="1"/>
</dbReference>
<evidence type="ECO:0000313" key="2">
    <source>
        <dbReference type="EMBL" id="KPI40671.1"/>
    </source>
</evidence>
<dbReference type="GeneID" id="28731384"/>
<organism evidence="2 3">
    <name type="scientific">Cyphellophora attinorum</name>
    <dbReference type="NCBI Taxonomy" id="1664694"/>
    <lineage>
        <taxon>Eukaryota</taxon>
        <taxon>Fungi</taxon>
        <taxon>Dikarya</taxon>
        <taxon>Ascomycota</taxon>
        <taxon>Pezizomycotina</taxon>
        <taxon>Eurotiomycetes</taxon>
        <taxon>Chaetothyriomycetidae</taxon>
        <taxon>Chaetothyriales</taxon>
        <taxon>Cyphellophoraceae</taxon>
        <taxon>Cyphellophora</taxon>
    </lineage>
</organism>
<keyword evidence="3" id="KW-1185">Reference proteome</keyword>
<dbReference type="Proteomes" id="UP000038010">
    <property type="component" value="Unassembled WGS sequence"/>
</dbReference>
<sequence>METVLFLGATGGVTNSILVSALQSAPSSTHCVALVRTPQKLRAMLEAQNLTQQQLSPSRLTILAGDALDTKSLRQGILQQPPNSTSPSPQLPVAIVTGLGGLGQLTFNTCAPLEIIKLENPHICTEGAQALVSTLREIYSTISTTQMKPRLIFISTTGVTRGPEDVPMAMRFMYHKSLAVPHRDKKAMEDVFRAEVANKSWNVGPGNPNNDGVFKSATGIRPTLLSGGTGAEALGSGKGWEKVKAGTEAKPQLGYNIARVDVGEWVWMRVLRKFLSNGEENEEELKGQKWEGEMCSLTT</sequence>
<dbReference type="STRING" id="1664694.A0A0N0NMN7"/>
<protein>
    <recommendedName>
        <fullName evidence="4">NAD(P)-binding domain-containing protein</fullName>
    </recommendedName>
</protein>
<dbReference type="InterPro" id="IPR036291">
    <property type="entry name" value="NAD(P)-bd_dom_sf"/>
</dbReference>
<dbReference type="VEuPathDB" id="FungiDB:AB675_10713"/>
<evidence type="ECO:0000313" key="3">
    <source>
        <dbReference type="Proteomes" id="UP000038010"/>
    </source>
</evidence>
<dbReference type="Gene3D" id="3.40.50.720">
    <property type="entry name" value="NAD(P)-binding Rossmann-like Domain"/>
    <property type="match status" value="1"/>
</dbReference>
<dbReference type="SUPFAM" id="SSF51735">
    <property type="entry name" value="NAD(P)-binding Rossmann-fold domains"/>
    <property type="match status" value="1"/>
</dbReference>
<comment type="similarity">
    <text evidence="1">Belongs to the avfA family.</text>
</comment>
<dbReference type="EMBL" id="LFJN01000011">
    <property type="protein sequence ID" value="KPI40671.1"/>
    <property type="molecule type" value="Genomic_DNA"/>
</dbReference>
<dbReference type="OrthoDB" id="63935at2759"/>
<dbReference type="RefSeq" id="XP_018000634.1">
    <property type="nucleotide sequence ID" value="XM_018139504.1"/>
</dbReference>
<reference evidence="2 3" key="1">
    <citation type="submission" date="2015-06" db="EMBL/GenBank/DDBJ databases">
        <title>Draft genome of the ant-associated black yeast Phialophora attae CBS 131958.</title>
        <authorList>
            <person name="Moreno L.F."/>
            <person name="Stielow B.J."/>
            <person name="de Hoog S."/>
            <person name="Vicente V.A."/>
            <person name="Weiss V.A."/>
            <person name="de Vries M."/>
            <person name="Cruz L.M."/>
            <person name="Souza E.M."/>
        </authorList>
    </citation>
    <scope>NUCLEOTIDE SEQUENCE [LARGE SCALE GENOMIC DNA]</scope>
    <source>
        <strain evidence="2 3">CBS 131958</strain>
    </source>
</reference>
<gene>
    <name evidence="2" type="ORF">AB675_10713</name>
</gene>
<proteinExistence type="inferred from homology"/>
<evidence type="ECO:0000256" key="1">
    <source>
        <dbReference type="ARBA" id="ARBA00038376"/>
    </source>
</evidence>
<name>A0A0N0NMN7_9EURO</name>
<comment type="caution">
    <text evidence="2">The sequence shown here is derived from an EMBL/GenBank/DDBJ whole genome shotgun (WGS) entry which is preliminary data.</text>
</comment>
<dbReference type="PANTHER" id="PTHR15020:SF50">
    <property type="entry name" value="UPF0659 PROTEIN YMR090W"/>
    <property type="match status" value="1"/>
</dbReference>
<accession>A0A0N0NMN7</accession>
<evidence type="ECO:0008006" key="4">
    <source>
        <dbReference type="Google" id="ProtNLM"/>
    </source>
</evidence>
<dbReference type="AlphaFoldDB" id="A0A0N0NMN7"/>